<feature type="region of interest" description="Disordered" evidence="1">
    <location>
        <begin position="1059"/>
        <end position="1139"/>
    </location>
</feature>
<dbReference type="GO" id="GO:0044528">
    <property type="term" value="P:regulation of mitochondrial mRNA stability"/>
    <property type="evidence" value="ECO:0007669"/>
    <property type="project" value="TreeGrafter"/>
</dbReference>
<feature type="compositionally biased region" description="Low complexity" evidence="1">
    <location>
        <begin position="606"/>
        <end position="621"/>
    </location>
</feature>
<dbReference type="GO" id="GO:0005759">
    <property type="term" value="C:mitochondrial matrix"/>
    <property type="evidence" value="ECO:0007669"/>
    <property type="project" value="TreeGrafter"/>
</dbReference>
<dbReference type="GO" id="GO:0003723">
    <property type="term" value="F:RNA binding"/>
    <property type="evidence" value="ECO:0007669"/>
    <property type="project" value="TreeGrafter"/>
</dbReference>
<dbReference type="GO" id="GO:0000963">
    <property type="term" value="P:mitochondrial RNA processing"/>
    <property type="evidence" value="ECO:0007669"/>
    <property type="project" value="TreeGrafter"/>
</dbReference>
<evidence type="ECO:0008006" key="3">
    <source>
        <dbReference type="Google" id="ProtNLM"/>
    </source>
</evidence>
<feature type="region of interest" description="Disordered" evidence="1">
    <location>
        <begin position="606"/>
        <end position="626"/>
    </location>
</feature>
<evidence type="ECO:0000256" key="1">
    <source>
        <dbReference type="SAM" id="MobiDB-lite"/>
    </source>
</evidence>
<name>A0A0F7U5P5_NEOCL</name>
<feature type="region of interest" description="Disordered" evidence="1">
    <location>
        <begin position="1446"/>
        <end position="1495"/>
    </location>
</feature>
<feature type="region of interest" description="Disordered" evidence="1">
    <location>
        <begin position="1821"/>
        <end position="1872"/>
    </location>
</feature>
<feature type="region of interest" description="Disordered" evidence="1">
    <location>
        <begin position="78"/>
        <end position="97"/>
    </location>
</feature>
<proteinExistence type="predicted"/>
<feature type="compositionally biased region" description="Low complexity" evidence="1">
    <location>
        <begin position="1059"/>
        <end position="1071"/>
    </location>
</feature>
<dbReference type="EMBL" id="LN714478">
    <property type="protein sequence ID" value="CEL65109.1"/>
    <property type="molecule type" value="Genomic_DNA"/>
</dbReference>
<feature type="compositionally biased region" description="Low complexity" evidence="1">
    <location>
        <begin position="1621"/>
        <end position="1643"/>
    </location>
</feature>
<accession>A0A0F7U5P5</accession>
<feature type="compositionally biased region" description="Basic and acidic residues" evidence="1">
    <location>
        <begin position="1823"/>
        <end position="1845"/>
    </location>
</feature>
<dbReference type="InterPro" id="IPR050870">
    <property type="entry name" value="FAST_kinase"/>
</dbReference>
<reference evidence="2" key="1">
    <citation type="journal article" date="2015" name="PLoS ONE">
        <title>Comprehensive Evaluation of Toxoplasma gondii VEG and Neospora caninum LIV Genomes with Tachyzoite Stage Transcriptome and Proteome Defines Novel Transcript Features.</title>
        <authorList>
            <person name="Ramaprasad A."/>
            <person name="Mourier T."/>
            <person name="Naeem R."/>
            <person name="Malas T.B."/>
            <person name="Moussa E."/>
            <person name="Panigrahi A."/>
            <person name="Vermont S.J."/>
            <person name="Otto T.D."/>
            <person name="Wastling J."/>
            <person name="Pain A."/>
        </authorList>
    </citation>
    <scope>NUCLEOTIDE SEQUENCE</scope>
    <source>
        <strain evidence="2">Liverpool</strain>
    </source>
</reference>
<feature type="region of interest" description="Disordered" evidence="1">
    <location>
        <begin position="1199"/>
        <end position="1224"/>
    </location>
</feature>
<dbReference type="GO" id="GO:0035770">
    <property type="term" value="C:ribonucleoprotein granule"/>
    <property type="evidence" value="ECO:0007669"/>
    <property type="project" value="TreeGrafter"/>
</dbReference>
<protein>
    <recommendedName>
        <fullName evidence="3">RAP domain-containing protein</fullName>
    </recommendedName>
</protein>
<sequence>MATVRSPTSQANPGWVSLGKRFLRKYDTPPARGGTEVAKTLSFGVPSALQAVHLNRETSCTRHGVLRNRPGRRPHAVIELPHASPPRPGAVSSLRSAPRGLSWNPRTALSFSYVSEISRHDAVLSQQGHPLQTQRCRFFGFLCTKKVEKHLKLHVHPNNMGPSDISNLVRLVAGKKVNDGALWAAITRRVHFLKPVLSPKAIALISNGFARAQRRDFELFISLAEQSAQRLQHFEGHDTALFLNALARLELQYPRLMELFANHLLEKDSQLVYEEQHLALIVNAYAKLCPPGSFPALFAALGRRIQRQAAEFTPQGLANVINGYYRLGHRDDALMAALAPEVLRQAGRLEAQHVANILQGYAWHRTLIAPASSVAKARPSRHDEVLSGLANLLPRLQQRLGPVEAAACASAFATAALEERAAVKAISDVVADLHDAFRPDQLALTLYSLSKVKHVPPGKLRIGRLTPAISRRLGQFDEQSLVMLLHACSRARLPGRALFESLSERLEPGIAKLLPPQAVVMTLYALASVGLRSSLTEALLDRLALRSDAQASTHALAVRAGGTPLASQRAGNAVACAQLPASDHDGGSGESVPSCLAYSLTSPGASSSPAVSPGGDSGVPSEVAAPSRATPGTVCGVSACRPSAPLQLEKRETSFPHQPAGSEEPFPIAYAGSVMMSILKLDAGDRVDLLRIVSDAVCRATVGSLNPQQLANIAHCWAHLASSPSVREGAVASGSDDTRRRFLPPPVALDVVVAHALSQLDQFSPQLLGSLCLSLSALCRHVPAAKASTEKWFAAVHQARLPLALDRCSPHVVTTFFAASATLKRPPPPETLRLLVGKITLALHKLNAATFLQLLVSTTELLDGVVSQDLRSRQDGVLASCPILKIQESLLTDLLIALQEQLLSRVSCVDTPTLFASAQIIAGVPTLTLRHFAKRCGSAGELYTSRGGLTPAQPAALGGPRVSGATENACSSASFLSLRLFQPFDLLTPQSRLFLRTHAARLPAPCENAETLLEHWRQNLRHAPGTGAALAAFEGDGLCTSFGGRLDGAQADSVAAGDAASGVGSAAPSSQTKWALSLSAGGKEEREPRGENDLARKTAEEPSSLRAGETSELGTRGTGGPPTSPGPADSPRREHPSTALAGLGNAADFLVEEQKRWQVVEGEKENAETRTDSEDAPCISPRDVLGRLLRYSTTKKRLVDRGAGETETPDRPPVAGSPSTGAPGVAGTEAAIGFVSTVLETIVSTVRRHCSLFHPLLLAAATRAAGEANVQDPLFYAMAVARLSSLGLNNRAALTPSSGSLRSSEAEASLPAPAVVDFFDGLAAASYPLTGAEAGLLRLVWASLDGIATHPSLAARLLSALRRLEALEEPLLLRVFGSQVLLCQRRLAHLRASLVESSACADSAASAQSPRSETLSFALGPVINILATPVFTPTAARQLAQSISGSGGMRQIQPRHMRQGSQATLTAIPNGPDRSARNNALPAPTGFSPQSPSLLAQSPEDLHAEVNRGVVATAGGVYLWGIDFLSSLLVWVFRAHQERVVDVILDCGGTGVAKAAAPRSAADVGGHGSGFASENRPGGAVAPFPLPPEGVSPRAFSQECPSEASPCERLTTGLPQPGATPQSLPSISSSLASPQETPVPSVPSARPVRLLLPISAVADAMRAFASLPAAAVSPLTFHGVAACGELLALASSHACVSPSSSFDGSRSLCLSALCTGLRSLGQLVALPTVQSRSLKSTLEASDVARADPRGCAHRESPRGPDEAVIPRRDADLVCLVRAALVPSVNAPGRLEAKRDRERLLSVQSKILESLCVPTSFSWISDPRSGDDSRHSFEMPAHQKDTEKSFSGHAQTSGVHPLESAERSPGDCENSAEDWSRIEQDGIARLICAGDKLLVKTEELFNTSSGTRMTLTLADAISVAFWCCMRLLISSNAETQSRPQSANGDGEGIDTLSKRIQGSAAATDGAATSRRVLTKALVGLGAVVDGGKTGRRTQVLSPDERERVSLMIHGEDRRLLLIVHSFLRLDAPQLYAALPLHVRSILEAISTSGTCRHR</sequence>
<gene>
    <name evidence="2" type="ORF">BN1204_009680</name>
</gene>
<evidence type="ECO:0000313" key="2">
    <source>
        <dbReference type="EMBL" id="CEL65109.1"/>
    </source>
</evidence>
<dbReference type="PANTHER" id="PTHR21228">
    <property type="entry name" value="FAST LEU-RICH DOMAIN-CONTAINING"/>
    <property type="match status" value="1"/>
</dbReference>
<organism evidence="2">
    <name type="scientific">Neospora caninum (strain Liverpool)</name>
    <dbReference type="NCBI Taxonomy" id="572307"/>
    <lineage>
        <taxon>Eukaryota</taxon>
        <taxon>Sar</taxon>
        <taxon>Alveolata</taxon>
        <taxon>Apicomplexa</taxon>
        <taxon>Conoidasida</taxon>
        <taxon>Coccidia</taxon>
        <taxon>Eucoccidiorida</taxon>
        <taxon>Eimeriorina</taxon>
        <taxon>Sarcocystidae</taxon>
        <taxon>Neospora</taxon>
    </lineage>
</organism>
<feature type="compositionally biased region" description="Basic and acidic residues" evidence="1">
    <location>
        <begin position="1082"/>
        <end position="1100"/>
    </location>
</feature>
<feature type="region of interest" description="Disordered" evidence="1">
    <location>
        <begin position="1559"/>
        <end position="1643"/>
    </location>
</feature>
<dbReference type="PANTHER" id="PTHR21228:SF40">
    <property type="entry name" value="LD45607P"/>
    <property type="match status" value="1"/>
</dbReference>
<feature type="compositionally biased region" description="Basic and acidic residues" evidence="1">
    <location>
        <begin position="1199"/>
        <end position="1210"/>
    </location>
</feature>